<protein>
    <submittedName>
        <fullName evidence="1">Uncharacterized protein</fullName>
    </submittedName>
</protein>
<comment type="caution">
    <text evidence="1">The sequence shown here is derived from an EMBL/GenBank/DDBJ whole genome shotgun (WGS) entry which is preliminary data.</text>
</comment>
<gene>
    <name evidence="1" type="ORF">AKO1_002501</name>
</gene>
<evidence type="ECO:0000313" key="1">
    <source>
        <dbReference type="EMBL" id="KAL0490782.1"/>
    </source>
</evidence>
<reference evidence="1 2" key="1">
    <citation type="submission" date="2024-03" db="EMBL/GenBank/DDBJ databases">
        <title>The Acrasis kona genome and developmental transcriptomes reveal deep origins of eukaryotic multicellular pathways.</title>
        <authorList>
            <person name="Sheikh S."/>
            <person name="Fu C.-J."/>
            <person name="Brown M.W."/>
            <person name="Baldauf S.L."/>
        </authorList>
    </citation>
    <scope>NUCLEOTIDE SEQUENCE [LARGE SCALE GENOMIC DNA]</scope>
    <source>
        <strain evidence="1 2">ATCC MYA-3509</strain>
    </source>
</reference>
<dbReference type="AlphaFoldDB" id="A0AAW2ZNJ9"/>
<accession>A0AAW2ZNJ9</accession>
<keyword evidence="2" id="KW-1185">Reference proteome</keyword>
<sequence>MEQKQAPSYTNDMMKLLSFMMESPCITPSEDSRKTIPNRPLAPMYDLTSTIANLQVYDQGPKGVMSTFKERPLSLPSVNCNIVIEDTTINEQKIKSSFIPKPRPISLQKRDYQSMLLNARSPNVDLDFSLSPSLTFLSPLMSPIDMSSMVSPNKKKFKITRSPLYDSHDLFSVLVDICDGQNQDQDELFNMGNN</sequence>
<organism evidence="1 2">
    <name type="scientific">Acrasis kona</name>
    <dbReference type="NCBI Taxonomy" id="1008807"/>
    <lineage>
        <taxon>Eukaryota</taxon>
        <taxon>Discoba</taxon>
        <taxon>Heterolobosea</taxon>
        <taxon>Tetramitia</taxon>
        <taxon>Eutetramitia</taxon>
        <taxon>Acrasidae</taxon>
        <taxon>Acrasis</taxon>
    </lineage>
</organism>
<evidence type="ECO:0000313" key="2">
    <source>
        <dbReference type="Proteomes" id="UP001431209"/>
    </source>
</evidence>
<dbReference type="EMBL" id="JAOPGA020001716">
    <property type="protein sequence ID" value="KAL0490782.1"/>
    <property type="molecule type" value="Genomic_DNA"/>
</dbReference>
<proteinExistence type="predicted"/>
<name>A0AAW2ZNJ9_9EUKA</name>
<dbReference type="Proteomes" id="UP001431209">
    <property type="component" value="Unassembled WGS sequence"/>
</dbReference>